<dbReference type="Pfam" id="PF14916">
    <property type="entry name" value="CCDC92"/>
    <property type="match status" value="1"/>
</dbReference>
<evidence type="ECO:0000313" key="5">
    <source>
        <dbReference type="Proteomes" id="UP001152799"/>
    </source>
</evidence>
<keyword evidence="5" id="KW-1185">Reference proteome</keyword>
<dbReference type="AlphaFoldDB" id="A0A9N9QJX7"/>
<evidence type="ECO:0000313" key="4">
    <source>
        <dbReference type="EMBL" id="CAG9773554.1"/>
    </source>
</evidence>
<feature type="domain" description="CCDC92/74 N-terminal" evidence="3">
    <location>
        <begin position="87"/>
        <end position="133"/>
    </location>
</feature>
<gene>
    <name evidence="4" type="ORF">CEUTPL_LOCUS13943</name>
</gene>
<sequence length="386" mass="44195">MYLNKMRQITFARRHSIAENRKVPLNTVILPPLTPPPQDTSGTELLGKIVVNKSKNGTVNSEVVIPKPQETQKNDEQSSKTPEQMRLEQNIRFLQDQHQLILSGLHGEIEKLKSRNRELQFQLIFGKTPADSSSPSPSSPEEDSTKHKLYTSPKIQTNTTPLQVEILERELGELRLQLQEQESRNVYLSAIVDEQKKQLERYDRRREKEQQRTNAPGEAEIELLRKLEDAETLIRRLRRENSDLRRESQGMSEAGAQHHAQHHRDNNGYQSPRGQGHRGGSGRGHRTGNNGHYNNRGGWFPPLHSQSFWQGGRPQHDRSHHSNNGSHQDQVLGTNLPDIPLNDAGSYQQQPQPQYHGHGRKGSNNNHYHNGDGRRYRGQHKNNKPS</sequence>
<dbReference type="PANTHER" id="PTHR14882:SF5">
    <property type="entry name" value="COILED-COIL DOMAIN CONTAINING 74A"/>
    <property type="match status" value="1"/>
</dbReference>
<name>A0A9N9QJX7_9CUCU</name>
<feature type="region of interest" description="Disordered" evidence="2">
    <location>
        <begin position="126"/>
        <end position="156"/>
    </location>
</feature>
<protein>
    <recommendedName>
        <fullName evidence="3">CCDC92/74 N-terminal domain-containing protein</fullName>
    </recommendedName>
</protein>
<evidence type="ECO:0000256" key="1">
    <source>
        <dbReference type="ARBA" id="ARBA00023054"/>
    </source>
</evidence>
<dbReference type="OrthoDB" id="2155209at2759"/>
<evidence type="ECO:0000256" key="2">
    <source>
        <dbReference type="SAM" id="MobiDB-lite"/>
    </source>
</evidence>
<feature type="region of interest" description="Disordered" evidence="2">
    <location>
        <begin position="240"/>
        <end position="386"/>
    </location>
</feature>
<keyword evidence="1" id="KW-0175">Coiled coil</keyword>
<reference evidence="4" key="1">
    <citation type="submission" date="2022-01" db="EMBL/GenBank/DDBJ databases">
        <authorList>
            <person name="King R."/>
        </authorList>
    </citation>
    <scope>NUCLEOTIDE SEQUENCE</scope>
</reference>
<proteinExistence type="predicted"/>
<evidence type="ECO:0000259" key="3">
    <source>
        <dbReference type="Pfam" id="PF14916"/>
    </source>
</evidence>
<dbReference type="InterPro" id="IPR040370">
    <property type="entry name" value="CCDC74A/CCDC74B/CCDC92"/>
</dbReference>
<dbReference type="Proteomes" id="UP001152799">
    <property type="component" value="Chromosome 9"/>
</dbReference>
<dbReference type="PANTHER" id="PTHR14882">
    <property type="entry name" value="COILED-COIL DOMAIN-CONTAINING 74A"/>
    <property type="match status" value="1"/>
</dbReference>
<dbReference type="InterPro" id="IPR039496">
    <property type="entry name" value="CCDC92/74_N"/>
</dbReference>
<dbReference type="EMBL" id="OU892285">
    <property type="protein sequence ID" value="CAG9773554.1"/>
    <property type="molecule type" value="Genomic_DNA"/>
</dbReference>
<feature type="compositionally biased region" description="Low complexity" evidence="2">
    <location>
        <begin position="287"/>
        <end position="298"/>
    </location>
</feature>
<feature type="compositionally biased region" description="Basic residues" evidence="2">
    <location>
        <begin position="376"/>
        <end position="386"/>
    </location>
</feature>
<feature type="compositionally biased region" description="Basic and acidic residues" evidence="2">
    <location>
        <begin position="70"/>
        <end position="83"/>
    </location>
</feature>
<feature type="compositionally biased region" description="Low complexity" evidence="2">
    <location>
        <begin position="347"/>
        <end position="356"/>
    </location>
</feature>
<feature type="compositionally biased region" description="Polar residues" evidence="2">
    <location>
        <begin position="322"/>
        <end position="333"/>
    </location>
</feature>
<feature type="region of interest" description="Disordered" evidence="2">
    <location>
        <begin position="60"/>
        <end position="83"/>
    </location>
</feature>
<organism evidence="4 5">
    <name type="scientific">Ceutorhynchus assimilis</name>
    <name type="common">cabbage seed weevil</name>
    <dbReference type="NCBI Taxonomy" id="467358"/>
    <lineage>
        <taxon>Eukaryota</taxon>
        <taxon>Metazoa</taxon>
        <taxon>Ecdysozoa</taxon>
        <taxon>Arthropoda</taxon>
        <taxon>Hexapoda</taxon>
        <taxon>Insecta</taxon>
        <taxon>Pterygota</taxon>
        <taxon>Neoptera</taxon>
        <taxon>Endopterygota</taxon>
        <taxon>Coleoptera</taxon>
        <taxon>Polyphaga</taxon>
        <taxon>Cucujiformia</taxon>
        <taxon>Curculionidae</taxon>
        <taxon>Ceutorhynchinae</taxon>
        <taxon>Ceutorhynchus</taxon>
    </lineage>
</organism>
<accession>A0A9N9QJX7</accession>